<dbReference type="PANTHER" id="PTHR16237">
    <property type="entry name" value="ODONTOGENIC AMELOBLAST-ASSOCIATED PROTEIN"/>
    <property type="match status" value="1"/>
</dbReference>
<comment type="subcellular location">
    <subcellularLocation>
        <location evidence="3">Cytoplasm</location>
    </subcellularLocation>
    <subcellularLocation>
        <location evidence="2">Nucleus</location>
    </subcellularLocation>
    <subcellularLocation>
        <location evidence="4">Secreted</location>
    </subcellularLocation>
</comment>
<comment type="subunit">
    <text evidence="6">Interacts (via C-terminus) with ARHGEF5.</text>
</comment>
<protein>
    <recommendedName>
        <fullName evidence="7">Odontogenic ameloblast-associated protein</fullName>
    </recommendedName>
    <alternativeName>
        <fullName evidence="14">Apin</fullName>
    </alternativeName>
</protein>
<feature type="compositionally biased region" description="Low complexity" evidence="15">
    <location>
        <begin position="216"/>
        <end position="234"/>
    </location>
</feature>
<feature type="compositionally biased region" description="Low complexity" evidence="15">
    <location>
        <begin position="118"/>
        <end position="159"/>
    </location>
</feature>
<accession>A0AAV7W033</accession>
<sequence>MEGKRLHSQKEPTLDNVFFDVFCCCEDLPKIVALLLCLIGTSWSSPMIPRRIFSASASNEVLLALSLNNGLLPPQLQGATLSRLLPGILQQQIPGLGQVRYGAGGPFVGQLPNQIAFPGQGLPPQAPGQGAQQTQQAQQQDPANPQMPQQNGQPNQVMPYLFYPQGQGQGQGQMMQYYPFFMYPQQQQPPQQAPQQPGQQQPNDQNTPFINQRGFVPQQAAPVVPGAQQQQQQQMPNDPSAGGALTTQTMPFGGVMPQFHGDRMNFANGGLMLPTTPVTPAANALASTPDPTGDANNMKDKANFNPFMEP</sequence>
<comment type="similarity">
    <text evidence="5">Belongs to the ODAM family.</text>
</comment>
<keyword evidence="9" id="KW-0964">Secreted</keyword>
<dbReference type="GO" id="GO:0042475">
    <property type="term" value="P:odontogenesis of dentin-containing tooth"/>
    <property type="evidence" value="ECO:0007669"/>
    <property type="project" value="TreeGrafter"/>
</dbReference>
<feature type="compositionally biased region" description="Low complexity" evidence="15">
    <location>
        <begin position="186"/>
        <end position="202"/>
    </location>
</feature>
<keyword evidence="11" id="KW-0732">Signal</keyword>
<evidence type="ECO:0000313" key="17">
    <source>
        <dbReference type="Proteomes" id="UP001066276"/>
    </source>
</evidence>
<dbReference type="EMBL" id="JANPWB010000002">
    <property type="protein sequence ID" value="KAJ1206071.1"/>
    <property type="molecule type" value="Genomic_DNA"/>
</dbReference>
<feature type="region of interest" description="Disordered" evidence="15">
    <location>
        <begin position="114"/>
        <end position="165"/>
    </location>
</feature>
<evidence type="ECO:0000256" key="9">
    <source>
        <dbReference type="ARBA" id="ARBA00022525"/>
    </source>
</evidence>
<evidence type="ECO:0000256" key="7">
    <source>
        <dbReference type="ARBA" id="ARBA00017762"/>
    </source>
</evidence>
<name>A0AAV7W033_PLEWA</name>
<dbReference type="InterPro" id="IPR026802">
    <property type="entry name" value="Odam"/>
</dbReference>
<comment type="function">
    <text evidence="1">Tooth-associated epithelia protein that probably plays a role in odontogenesis, the complex process that results in the initiation and generation of the tooth. May be incorporated in the enamel matrix at the end of mineralization process. Involved in the induction of RHOA activity via interaction with ARHGEF and expression of downstream factors such as ROCK. Plays a role in attachment of the junctional epithelium to the tooth surface.</text>
</comment>
<organism evidence="16 17">
    <name type="scientific">Pleurodeles waltl</name>
    <name type="common">Iberian ribbed newt</name>
    <dbReference type="NCBI Taxonomy" id="8319"/>
    <lineage>
        <taxon>Eukaryota</taxon>
        <taxon>Metazoa</taxon>
        <taxon>Chordata</taxon>
        <taxon>Craniata</taxon>
        <taxon>Vertebrata</taxon>
        <taxon>Euteleostomi</taxon>
        <taxon>Amphibia</taxon>
        <taxon>Batrachia</taxon>
        <taxon>Caudata</taxon>
        <taxon>Salamandroidea</taxon>
        <taxon>Salamandridae</taxon>
        <taxon>Pleurodelinae</taxon>
        <taxon>Pleurodeles</taxon>
    </lineage>
</organism>
<dbReference type="PANTHER" id="PTHR16237:SF3">
    <property type="entry name" value="ODONTOGENIC AMELOBLAST-ASSOCIATED PROTEIN"/>
    <property type="match status" value="1"/>
</dbReference>
<dbReference type="Proteomes" id="UP001066276">
    <property type="component" value="Chromosome 1_2"/>
</dbReference>
<evidence type="ECO:0000313" key="16">
    <source>
        <dbReference type="EMBL" id="KAJ1206071.1"/>
    </source>
</evidence>
<evidence type="ECO:0000256" key="14">
    <source>
        <dbReference type="ARBA" id="ARBA00030324"/>
    </source>
</evidence>
<feature type="region of interest" description="Disordered" evidence="15">
    <location>
        <begin position="280"/>
        <end position="310"/>
    </location>
</feature>
<evidence type="ECO:0000256" key="12">
    <source>
        <dbReference type="ARBA" id="ARBA00023180"/>
    </source>
</evidence>
<dbReference type="GO" id="GO:0005576">
    <property type="term" value="C:extracellular region"/>
    <property type="evidence" value="ECO:0007669"/>
    <property type="project" value="UniProtKB-SubCell"/>
</dbReference>
<keyword evidence="17" id="KW-1185">Reference proteome</keyword>
<keyword evidence="10" id="KW-0091">Biomineralization</keyword>
<gene>
    <name evidence="16" type="ORF">NDU88_001481</name>
</gene>
<keyword evidence="12" id="KW-0325">Glycoprotein</keyword>
<evidence type="ECO:0000256" key="4">
    <source>
        <dbReference type="ARBA" id="ARBA00004613"/>
    </source>
</evidence>
<comment type="caution">
    <text evidence="16">The sequence shown here is derived from an EMBL/GenBank/DDBJ whole genome shotgun (WGS) entry which is preliminary data.</text>
</comment>
<dbReference type="GO" id="GO:0031214">
    <property type="term" value="P:biomineral tissue development"/>
    <property type="evidence" value="ECO:0007669"/>
    <property type="project" value="UniProtKB-KW"/>
</dbReference>
<evidence type="ECO:0000256" key="10">
    <source>
        <dbReference type="ARBA" id="ARBA00022591"/>
    </source>
</evidence>
<reference evidence="16" key="1">
    <citation type="journal article" date="2022" name="bioRxiv">
        <title>Sequencing and chromosome-scale assembly of the giantPleurodeles waltlgenome.</title>
        <authorList>
            <person name="Brown T."/>
            <person name="Elewa A."/>
            <person name="Iarovenko S."/>
            <person name="Subramanian E."/>
            <person name="Araus A.J."/>
            <person name="Petzold A."/>
            <person name="Susuki M."/>
            <person name="Suzuki K.-i.T."/>
            <person name="Hayashi T."/>
            <person name="Toyoda A."/>
            <person name="Oliveira C."/>
            <person name="Osipova E."/>
            <person name="Leigh N.D."/>
            <person name="Simon A."/>
            <person name="Yun M.H."/>
        </authorList>
    </citation>
    <scope>NUCLEOTIDE SEQUENCE</scope>
    <source>
        <strain evidence="16">20211129_DDA</strain>
        <tissue evidence="16">Liver</tissue>
    </source>
</reference>
<evidence type="ECO:0000256" key="11">
    <source>
        <dbReference type="ARBA" id="ARBA00022729"/>
    </source>
</evidence>
<evidence type="ECO:0000256" key="15">
    <source>
        <dbReference type="SAM" id="MobiDB-lite"/>
    </source>
</evidence>
<evidence type="ECO:0000256" key="13">
    <source>
        <dbReference type="ARBA" id="ARBA00023242"/>
    </source>
</evidence>
<feature type="region of interest" description="Disordered" evidence="15">
    <location>
        <begin position="186"/>
        <end position="248"/>
    </location>
</feature>
<proteinExistence type="inferred from homology"/>
<evidence type="ECO:0000256" key="2">
    <source>
        <dbReference type="ARBA" id="ARBA00004123"/>
    </source>
</evidence>
<evidence type="ECO:0000256" key="1">
    <source>
        <dbReference type="ARBA" id="ARBA00002615"/>
    </source>
</evidence>
<keyword evidence="13" id="KW-0539">Nucleus</keyword>
<dbReference type="Pfam" id="PF15424">
    <property type="entry name" value="ODAM"/>
    <property type="match status" value="1"/>
</dbReference>
<dbReference type="GO" id="GO:0005737">
    <property type="term" value="C:cytoplasm"/>
    <property type="evidence" value="ECO:0007669"/>
    <property type="project" value="UniProtKB-SubCell"/>
</dbReference>
<dbReference type="AlphaFoldDB" id="A0AAV7W033"/>
<evidence type="ECO:0000256" key="6">
    <source>
        <dbReference type="ARBA" id="ARBA00011457"/>
    </source>
</evidence>
<dbReference type="GO" id="GO:0005634">
    <property type="term" value="C:nucleus"/>
    <property type="evidence" value="ECO:0007669"/>
    <property type="project" value="UniProtKB-SubCell"/>
</dbReference>
<evidence type="ECO:0000256" key="8">
    <source>
        <dbReference type="ARBA" id="ARBA00022490"/>
    </source>
</evidence>
<keyword evidence="8" id="KW-0963">Cytoplasm</keyword>
<evidence type="ECO:0000256" key="3">
    <source>
        <dbReference type="ARBA" id="ARBA00004496"/>
    </source>
</evidence>
<evidence type="ECO:0000256" key="5">
    <source>
        <dbReference type="ARBA" id="ARBA00009134"/>
    </source>
</evidence>